<feature type="transmembrane region" description="Helical" evidence="1">
    <location>
        <begin position="89"/>
        <end position="111"/>
    </location>
</feature>
<comment type="caution">
    <text evidence="2">The sequence shown here is derived from an EMBL/GenBank/DDBJ whole genome shotgun (WGS) entry which is preliminary data.</text>
</comment>
<protein>
    <submittedName>
        <fullName evidence="2">Uncharacterized protein</fullName>
    </submittedName>
</protein>
<feature type="transmembrane region" description="Helical" evidence="1">
    <location>
        <begin position="161"/>
        <end position="185"/>
    </location>
</feature>
<name>A0A0P9CYP3_9BACL</name>
<dbReference type="PATRIC" id="fig|471514.4.peg.1116"/>
<dbReference type="RefSeq" id="WP_054970969.1">
    <property type="nucleotide sequence ID" value="NZ_LJCO01000085.1"/>
</dbReference>
<feature type="transmembrane region" description="Helical" evidence="1">
    <location>
        <begin position="123"/>
        <end position="149"/>
    </location>
</feature>
<accession>A0A0P9CYP3</accession>
<dbReference type="STRING" id="471514.AN477_20055"/>
<keyword evidence="1" id="KW-0472">Membrane</keyword>
<reference evidence="2 3" key="1">
    <citation type="submission" date="2015-09" db="EMBL/GenBank/DDBJ databases">
        <title>Draft genome sequence of Alicyclobacillus ferrooxydans DSM 22381.</title>
        <authorList>
            <person name="Hemp J."/>
        </authorList>
    </citation>
    <scope>NUCLEOTIDE SEQUENCE [LARGE SCALE GENOMIC DNA]</scope>
    <source>
        <strain evidence="2 3">TC-34</strain>
    </source>
</reference>
<dbReference type="AlphaFoldDB" id="A0A0P9CYP3"/>
<proteinExistence type="predicted"/>
<keyword evidence="1" id="KW-0812">Transmembrane</keyword>
<evidence type="ECO:0000256" key="1">
    <source>
        <dbReference type="SAM" id="Phobius"/>
    </source>
</evidence>
<dbReference type="EMBL" id="LJCO01000085">
    <property type="protein sequence ID" value="KPV42059.1"/>
    <property type="molecule type" value="Genomic_DNA"/>
</dbReference>
<dbReference type="Proteomes" id="UP000050482">
    <property type="component" value="Unassembled WGS sequence"/>
</dbReference>
<organism evidence="2 3">
    <name type="scientific">Alicyclobacillus ferrooxydans</name>
    <dbReference type="NCBI Taxonomy" id="471514"/>
    <lineage>
        <taxon>Bacteria</taxon>
        <taxon>Bacillati</taxon>
        <taxon>Bacillota</taxon>
        <taxon>Bacilli</taxon>
        <taxon>Bacillales</taxon>
        <taxon>Alicyclobacillaceae</taxon>
        <taxon>Alicyclobacillus</taxon>
    </lineage>
</organism>
<keyword evidence="1" id="KW-1133">Transmembrane helix</keyword>
<evidence type="ECO:0000313" key="2">
    <source>
        <dbReference type="EMBL" id="KPV42059.1"/>
    </source>
</evidence>
<keyword evidence="3" id="KW-1185">Reference proteome</keyword>
<gene>
    <name evidence="2" type="ORF">AN477_20055</name>
</gene>
<evidence type="ECO:0000313" key="3">
    <source>
        <dbReference type="Proteomes" id="UP000050482"/>
    </source>
</evidence>
<sequence>MSQNSSMKTAQTTSVLPKLSDAVKAQLTDVLADLQDITDSGYRTYDLLSMIGKAVNGLGDEQVIPDLELMNIQNAVALAKRAVRYSKGWVLWLEALYHVMWIAVWTVAIMYRSNLFADFHAGPILHITMVGAVSGAVGASLRALGALYIHRLHLDLDERFTMWYVLKPVVGGVMGSFVALMAGLLLTGLGGSETSPAVVLLSAFGGMHEAWAMGLFQKYTEKVLGKNDPSVGGQNSPSAS</sequence>